<keyword evidence="3" id="KW-1185">Reference proteome</keyword>
<sequence length="148" mass="16649">MIRIWSMKMVRILYNVVAMKSTYSRIGAPTVRQDNIFPPSICKENSGKKHACMRSELAPAIGALLLPMMHLAHIPNVLWRTASSFEPQVFTHASPCRFYLPLFLAGVRSANVVNLRVASLCLAWYVVGMYLALYRLMKYQGRGGVATE</sequence>
<dbReference type="AlphaFoldDB" id="A0AA39MLW3"/>
<keyword evidence="1" id="KW-0812">Transmembrane</keyword>
<gene>
    <name evidence="2" type="ORF">EV421DRAFT_1825102</name>
</gene>
<organism evidence="2 3">
    <name type="scientific">Armillaria borealis</name>
    <dbReference type="NCBI Taxonomy" id="47425"/>
    <lineage>
        <taxon>Eukaryota</taxon>
        <taxon>Fungi</taxon>
        <taxon>Dikarya</taxon>
        <taxon>Basidiomycota</taxon>
        <taxon>Agaricomycotina</taxon>
        <taxon>Agaricomycetes</taxon>
        <taxon>Agaricomycetidae</taxon>
        <taxon>Agaricales</taxon>
        <taxon>Marasmiineae</taxon>
        <taxon>Physalacriaceae</taxon>
        <taxon>Armillaria</taxon>
    </lineage>
</organism>
<protein>
    <submittedName>
        <fullName evidence="2">Uncharacterized protein</fullName>
    </submittedName>
</protein>
<dbReference type="Proteomes" id="UP001175226">
    <property type="component" value="Unassembled WGS sequence"/>
</dbReference>
<keyword evidence="1" id="KW-1133">Transmembrane helix</keyword>
<name>A0AA39MLW3_9AGAR</name>
<keyword evidence="1" id="KW-0472">Membrane</keyword>
<feature type="transmembrane region" description="Helical" evidence="1">
    <location>
        <begin position="113"/>
        <end position="133"/>
    </location>
</feature>
<evidence type="ECO:0000313" key="3">
    <source>
        <dbReference type="Proteomes" id="UP001175226"/>
    </source>
</evidence>
<dbReference type="EMBL" id="JAUEPT010000043">
    <property type="protein sequence ID" value="KAK0438484.1"/>
    <property type="molecule type" value="Genomic_DNA"/>
</dbReference>
<proteinExistence type="predicted"/>
<reference evidence="2" key="1">
    <citation type="submission" date="2023-06" db="EMBL/GenBank/DDBJ databases">
        <authorList>
            <consortium name="Lawrence Berkeley National Laboratory"/>
            <person name="Ahrendt S."/>
            <person name="Sahu N."/>
            <person name="Indic B."/>
            <person name="Wong-Bajracharya J."/>
            <person name="Merenyi Z."/>
            <person name="Ke H.-M."/>
            <person name="Monk M."/>
            <person name="Kocsube S."/>
            <person name="Drula E."/>
            <person name="Lipzen A."/>
            <person name="Balint B."/>
            <person name="Henrissat B."/>
            <person name="Andreopoulos B."/>
            <person name="Martin F.M."/>
            <person name="Harder C.B."/>
            <person name="Rigling D."/>
            <person name="Ford K.L."/>
            <person name="Foster G.D."/>
            <person name="Pangilinan J."/>
            <person name="Papanicolaou A."/>
            <person name="Barry K."/>
            <person name="LaButti K."/>
            <person name="Viragh M."/>
            <person name="Koriabine M."/>
            <person name="Yan M."/>
            <person name="Riley R."/>
            <person name="Champramary S."/>
            <person name="Plett K.L."/>
            <person name="Tsai I.J."/>
            <person name="Slot J."/>
            <person name="Sipos G."/>
            <person name="Plett J."/>
            <person name="Nagy L.G."/>
            <person name="Grigoriev I.V."/>
        </authorList>
    </citation>
    <scope>NUCLEOTIDE SEQUENCE</scope>
    <source>
        <strain evidence="2">FPL87.14</strain>
    </source>
</reference>
<evidence type="ECO:0000313" key="2">
    <source>
        <dbReference type="EMBL" id="KAK0438484.1"/>
    </source>
</evidence>
<feature type="transmembrane region" description="Helical" evidence="1">
    <location>
        <begin position="57"/>
        <end position="79"/>
    </location>
</feature>
<evidence type="ECO:0000256" key="1">
    <source>
        <dbReference type="SAM" id="Phobius"/>
    </source>
</evidence>
<comment type="caution">
    <text evidence="2">The sequence shown here is derived from an EMBL/GenBank/DDBJ whole genome shotgun (WGS) entry which is preliminary data.</text>
</comment>
<accession>A0AA39MLW3</accession>